<evidence type="ECO:0000313" key="2">
    <source>
        <dbReference type="EMBL" id="MBC6489800.1"/>
    </source>
</evidence>
<evidence type="ECO:0000256" key="1">
    <source>
        <dbReference type="SAM" id="MobiDB-lite"/>
    </source>
</evidence>
<dbReference type="Proteomes" id="UP000765802">
    <property type="component" value="Unassembled WGS sequence"/>
</dbReference>
<dbReference type="CDD" id="cd07184">
    <property type="entry name" value="E_set_Isoamylase_like_N"/>
    <property type="match status" value="1"/>
</dbReference>
<keyword evidence="2" id="KW-0378">Hydrolase</keyword>
<dbReference type="EMBL" id="MBUA01000001">
    <property type="protein sequence ID" value="MBC6489800.1"/>
    <property type="molecule type" value="Genomic_DNA"/>
</dbReference>
<dbReference type="InterPro" id="IPR014756">
    <property type="entry name" value="Ig_E-set"/>
</dbReference>
<dbReference type="GO" id="GO:0016787">
    <property type="term" value="F:hydrolase activity"/>
    <property type="evidence" value="ECO:0007669"/>
    <property type="project" value="UniProtKB-KW"/>
</dbReference>
<feature type="region of interest" description="Disordered" evidence="1">
    <location>
        <begin position="112"/>
        <end position="133"/>
    </location>
</feature>
<dbReference type="Gene3D" id="1.10.150.20">
    <property type="entry name" value="5' to 3' exonuclease, C-terminal subdomain"/>
    <property type="match status" value="1"/>
</dbReference>
<keyword evidence="3" id="KW-1185">Reference proteome</keyword>
<accession>A0ABR7M467</accession>
<protein>
    <submittedName>
        <fullName evidence="2">Glycoside hydrolase family 13</fullName>
    </submittedName>
</protein>
<organism evidence="2 3">
    <name type="scientific">Flavihumibacter stibioxidans</name>
    <dbReference type="NCBI Taxonomy" id="1834163"/>
    <lineage>
        <taxon>Bacteria</taxon>
        <taxon>Pseudomonadati</taxon>
        <taxon>Bacteroidota</taxon>
        <taxon>Chitinophagia</taxon>
        <taxon>Chitinophagales</taxon>
        <taxon>Chitinophagaceae</taxon>
        <taxon>Flavihumibacter</taxon>
    </lineage>
</organism>
<dbReference type="InterPro" id="IPR013783">
    <property type="entry name" value="Ig-like_fold"/>
</dbReference>
<dbReference type="RefSeq" id="WP_187255149.1">
    <property type="nucleotide sequence ID" value="NZ_JBHULF010000006.1"/>
</dbReference>
<name>A0ABR7M467_9BACT</name>
<reference evidence="2 3" key="1">
    <citation type="submission" date="2016-07" db="EMBL/GenBank/DDBJ databases">
        <title>Genome analysis of Flavihumibacter stibioxidans YS-17.</title>
        <authorList>
            <person name="Shi K."/>
            <person name="Han Y."/>
            <person name="Wang G."/>
        </authorList>
    </citation>
    <scope>NUCLEOTIDE SEQUENCE [LARGE SCALE GENOMIC DNA]</scope>
    <source>
        <strain evidence="2 3">YS-17</strain>
    </source>
</reference>
<evidence type="ECO:0000313" key="3">
    <source>
        <dbReference type="Proteomes" id="UP000765802"/>
    </source>
</evidence>
<proteinExistence type="predicted"/>
<dbReference type="Gene3D" id="2.60.40.10">
    <property type="entry name" value="Immunoglobulins"/>
    <property type="match status" value="1"/>
</dbReference>
<gene>
    <name evidence="2" type="ORF">BC349_02390</name>
</gene>
<dbReference type="SUPFAM" id="SSF81296">
    <property type="entry name" value="E set domains"/>
    <property type="match status" value="1"/>
</dbReference>
<sequence length="215" mass="23290">MSKKVTFTLAPEIVGDATEALLLGDFNNWDINDGIGLKVQKDGSLKATVTLEPGKTYQYRYFLNDGRWVNDANADYYIFDHTYHVDNCVISVPDAEEPASIKADAAAPAKKAAKTEKAAKPKPAAKTKESTPAKDDLTKIEGVGKKIAELLVAENIVTFKDLSKTTAKKLTAILEAAGSKFKVHNPTTWPQQAKLAAAGKWDELKALQAELKGGK</sequence>
<comment type="caution">
    <text evidence="2">The sequence shown here is derived from an EMBL/GenBank/DDBJ whole genome shotgun (WGS) entry which is preliminary data.</text>
</comment>